<keyword evidence="4" id="KW-1185">Reference proteome</keyword>
<protein>
    <submittedName>
        <fullName evidence="3">Protein BUNDLE SHEATH DEFECTIVE 2, chloroplastic</fullName>
    </submittedName>
</protein>
<dbReference type="InterPro" id="IPR057453">
    <property type="entry name" value="BSD2_CRD"/>
</dbReference>
<dbReference type="Pfam" id="PF25436">
    <property type="entry name" value="BSD2_CRD"/>
    <property type="match status" value="1"/>
</dbReference>
<feature type="chain" id="PRO_5043876826" evidence="1">
    <location>
        <begin position="27"/>
        <end position="105"/>
    </location>
</feature>
<evidence type="ECO:0000313" key="4">
    <source>
        <dbReference type="Proteomes" id="UP000685013"/>
    </source>
</evidence>
<feature type="domain" description="BSD2 cysteine rich" evidence="2">
    <location>
        <begin position="62"/>
        <end position="98"/>
    </location>
</feature>
<name>A0AAV6PAM0_9ROSI</name>
<evidence type="ECO:0000256" key="1">
    <source>
        <dbReference type="SAM" id="SignalP"/>
    </source>
</evidence>
<feature type="signal peptide" evidence="1">
    <location>
        <begin position="1"/>
        <end position="26"/>
    </location>
</feature>
<feature type="non-terminal residue" evidence="3">
    <location>
        <position position="1"/>
    </location>
</feature>
<dbReference type="AlphaFoldDB" id="A0AAV6PAM0"/>
<dbReference type="Proteomes" id="UP000685013">
    <property type="component" value="Chromosome 1"/>
</dbReference>
<gene>
    <name evidence="3" type="primary">BSD2</name>
    <name evidence="3" type="ORF">SDJN03_01492</name>
</gene>
<accession>A0AAV6PAM0</accession>
<comment type="caution">
    <text evidence="3">The sequence shown here is derived from an EMBL/GenBank/DDBJ whole genome shotgun (WGS) entry which is preliminary data.</text>
</comment>
<sequence length="105" mass="11073">MASSFFSALQLKILLILGNSFGGCGNQKLNLINNGFHYSPVAGFLHLNSKAAKSGRNIKPNSVICDDCDGIDSGVDAVDFFNGQFIAGASCWLCGGNKGNAVWEL</sequence>
<dbReference type="EMBL" id="JAGKQH010000001">
    <property type="protein sequence ID" value="KAG6608150.1"/>
    <property type="molecule type" value="Genomic_DNA"/>
</dbReference>
<reference evidence="3 4" key="1">
    <citation type="journal article" date="2021" name="Hortic Res">
        <title>The domestication of Cucurbita argyrosperma as revealed by the genome of its wild relative.</title>
        <authorList>
            <person name="Barrera-Redondo J."/>
            <person name="Sanchez-de la Vega G."/>
            <person name="Aguirre-Liguori J.A."/>
            <person name="Castellanos-Morales G."/>
            <person name="Gutierrez-Guerrero Y.T."/>
            <person name="Aguirre-Dugua X."/>
            <person name="Aguirre-Planter E."/>
            <person name="Tenaillon M.I."/>
            <person name="Lira-Saade R."/>
            <person name="Eguiarte L.E."/>
        </authorList>
    </citation>
    <scope>NUCLEOTIDE SEQUENCE [LARGE SCALE GENOMIC DNA]</scope>
    <source>
        <strain evidence="3">JBR-2021</strain>
    </source>
</reference>
<evidence type="ECO:0000313" key="3">
    <source>
        <dbReference type="EMBL" id="KAG6608150.1"/>
    </source>
</evidence>
<organism evidence="3 4">
    <name type="scientific">Cucurbita argyrosperma subsp. sororia</name>
    <dbReference type="NCBI Taxonomy" id="37648"/>
    <lineage>
        <taxon>Eukaryota</taxon>
        <taxon>Viridiplantae</taxon>
        <taxon>Streptophyta</taxon>
        <taxon>Embryophyta</taxon>
        <taxon>Tracheophyta</taxon>
        <taxon>Spermatophyta</taxon>
        <taxon>Magnoliopsida</taxon>
        <taxon>eudicotyledons</taxon>
        <taxon>Gunneridae</taxon>
        <taxon>Pentapetalae</taxon>
        <taxon>rosids</taxon>
        <taxon>fabids</taxon>
        <taxon>Cucurbitales</taxon>
        <taxon>Cucurbitaceae</taxon>
        <taxon>Cucurbiteae</taxon>
        <taxon>Cucurbita</taxon>
    </lineage>
</organism>
<proteinExistence type="predicted"/>
<keyword evidence="1" id="KW-0732">Signal</keyword>
<evidence type="ECO:0000259" key="2">
    <source>
        <dbReference type="Pfam" id="PF25436"/>
    </source>
</evidence>